<dbReference type="NCBIfam" id="NF006667">
    <property type="entry name" value="PRK09212.1"/>
    <property type="match status" value="1"/>
</dbReference>
<evidence type="ECO:0000313" key="6">
    <source>
        <dbReference type="Proteomes" id="UP000654345"/>
    </source>
</evidence>
<evidence type="ECO:0000259" key="4">
    <source>
        <dbReference type="SMART" id="SM00861"/>
    </source>
</evidence>
<organism evidence="5 6">
    <name type="scientific">Ktedonobacter robiniae</name>
    <dbReference type="NCBI Taxonomy" id="2778365"/>
    <lineage>
        <taxon>Bacteria</taxon>
        <taxon>Bacillati</taxon>
        <taxon>Chloroflexota</taxon>
        <taxon>Ktedonobacteria</taxon>
        <taxon>Ktedonobacterales</taxon>
        <taxon>Ktedonobacteraceae</taxon>
        <taxon>Ktedonobacter</taxon>
    </lineage>
</organism>
<dbReference type="EMBL" id="BNJG01000001">
    <property type="protein sequence ID" value="GHO54729.1"/>
    <property type="molecule type" value="Genomic_DNA"/>
</dbReference>
<proteinExistence type="predicted"/>
<comment type="caution">
    <text evidence="5">The sequence shown here is derived from an EMBL/GenBank/DDBJ whole genome shotgun (WGS) entry which is preliminary data.</text>
</comment>
<name>A0ABQ3UPR7_9CHLR</name>
<comment type="cofactor">
    <cofactor evidence="1">
        <name>thiamine diphosphate</name>
        <dbReference type="ChEBI" id="CHEBI:58937"/>
    </cofactor>
</comment>
<protein>
    <submittedName>
        <fullName evidence="5">2-oxoisovalerate dehydrogenase subunit beta</fullName>
    </submittedName>
</protein>
<dbReference type="InterPro" id="IPR033248">
    <property type="entry name" value="Transketolase_C"/>
</dbReference>
<dbReference type="InterPro" id="IPR009014">
    <property type="entry name" value="Transketo_C/PFOR_II"/>
</dbReference>
<evidence type="ECO:0000256" key="3">
    <source>
        <dbReference type="ARBA" id="ARBA00023052"/>
    </source>
</evidence>
<dbReference type="PANTHER" id="PTHR43257:SF2">
    <property type="entry name" value="PYRUVATE DEHYDROGENASE E1 COMPONENT SUBUNIT BETA"/>
    <property type="match status" value="1"/>
</dbReference>
<dbReference type="PANTHER" id="PTHR43257">
    <property type="entry name" value="PYRUVATE DEHYDROGENASE E1 COMPONENT BETA SUBUNIT"/>
    <property type="match status" value="1"/>
</dbReference>
<dbReference type="InterPro" id="IPR005475">
    <property type="entry name" value="Transketolase-like_Pyr-bd"/>
</dbReference>
<gene>
    <name evidence="5" type="ORF">KSB_32040</name>
</gene>
<sequence>MSAKKITYLEAIGEAMREEMRRDEAVFLLGEDVGTYGGAFKVSAGLQEEFGAERVIDTPMAESAIIGSAVGASLMGMRPIAEMQFIDFITCGFDQIVNMASKMYWRTGVPTPMVIRGPAGGGTRGGPFHSSTPEAWFFHTPGIKVVYPSTTYDAKGLLKAAIRDNNPVLYLEHKLLYRLPDLRDEVPEEDYIVPLGEAIVRRQGADMTILTYGAMVHQCLRAAQVLEREDDLEVEVVDLRSLVPLDRETIKASVKRTNKVLIVHEDMLSGGIGAELAAMLAEELFEYLDGPITRVAAPDVPFPYAPPLENAYLPNAEKILAAARKLAAY</sequence>
<dbReference type="SMART" id="SM00861">
    <property type="entry name" value="Transket_pyr"/>
    <property type="match status" value="1"/>
</dbReference>
<dbReference type="CDD" id="cd07036">
    <property type="entry name" value="TPP_PYR_E1-PDHc-beta_like"/>
    <property type="match status" value="1"/>
</dbReference>
<keyword evidence="2" id="KW-0560">Oxidoreductase</keyword>
<keyword evidence="6" id="KW-1185">Reference proteome</keyword>
<dbReference type="Gene3D" id="3.40.50.970">
    <property type="match status" value="1"/>
</dbReference>
<dbReference type="SUPFAM" id="SSF52922">
    <property type="entry name" value="TK C-terminal domain-like"/>
    <property type="match status" value="1"/>
</dbReference>
<accession>A0ABQ3UPR7</accession>
<dbReference type="Proteomes" id="UP000654345">
    <property type="component" value="Unassembled WGS sequence"/>
</dbReference>
<dbReference type="Pfam" id="PF02780">
    <property type="entry name" value="Transketolase_C"/>
    <property type="match status" value="1"/>
</dbReference>
<keyword evidence="3" id="KW-0786">Thiamine pyrophosphate</keyword>
<dbReference type="InterPro" id="IPR029061">
    <property type="entry name" value="THDP-binding"/>
</dbReference>
<dbReference type="SUPFAM" id="SSF52518">
    <property type="entry name" value="Thiamin diphosphate-binding fold (THDP-binding)"/>
    <property type="match status" value="1"/>
</dbReference>
<evidence type="ECO:0000313" key="5">
    <source>
        <dbReference type="EMBL" id="GHO54729.1"/>
    </source>
</evidence>
<dbReference type="Gene3D" id="3.40.50.920">
    <property type="match status" value="1"/>
</dbReference>
<evidence type="ECO:0000256" key="1">
    <source>
        <dbReference type="ARBA" id="ARBA00001964"/>
    </source>
</evidence>
<dbReference type="RefSeq" id="WP_201371404.1">
    <property type="nucleotide sequence ID" value="NZ_BNJG01000001.1"/>
</dbReference>
<feature type="domain" description="Transketolase-like pyrimidine-binding" evidence="4">
    <location>
        <begin position="6"/>
        <end position="179"/>
    </location>
</feature>
<dbReference type="Pfam" id="PF02779">
    <property type="entry name" value="Transket_pyr"/>
    <property type="match status" value="1"/>
</dbReference>
<reference evidence="5 6" key="1">
    <citation type="journal article" date="2021" name="Int. J. Syst. Evol. Microbiol.">
        <title>Reticulibacter mediterranei gen. nov., sp. nov., within the new family Reticulibacteraceae fam. nov., and Ktedonospora formicarum gen. nov., sp. nov., Ktedonobacter robiniae sp. nov., Dictyobacter formicarum sp. nov. and Dictyobacter arantiisoli sp. nov., belonging to the class Ktedonobacteria.</title>
        <authorList>
            <person name="Yabe S."/>
            <person name="Zheng Y."/>
            <person name="Wang C.M."/>
            <person name="Sakai Y."/>
            <person name="Abe K."/>
            <person name="Yokota A."/>
            <person name="Donadio S."/>
            <person name="Cavaletti L."/>
            <person name="Monciardini P."/>
        </authorList>
    </citation>
    <scope>NUCLEOTIDE SEQUENCE [LARGE SCALE GENOMIC DNA]</scope>
    <source>
        <strain evidence="5 6">SOSP1-30</strain>
    </source>
</reference>
<evidence type="ECO:0000256" key="2">
    <source>
        <dbReference type="ARBA" id="ARBA00023002"/>
    </source>
</evidence>